<accession>A0A495JTU9</accession>
<keyword evidence="4" id="KW-1185">Reference proteome</keyword>
<evidence type="ECO:0000313" key="4">
    <source>
        <dbReference type="Proteomes" id="UP000277671"/>
    </source>
</evidence>
<feature type="region of interest" description="Disordered" evidence="1">
    <location>
        <begin position="212"/>
        <end position="231"/>
    </location>
</feature>
<dbReference type="EMBL" id="RBKT01000001">
    <property type="protein sequence ID" value="RKR91794.1"/>
    <property type="molecule type" value="Genomic_DNA"/>
</dbReference>
<dbReference type="InterPro" id="IPR036390">
    <property type="entry name" value="WH_DNA-bd_sf"/>
</dbReference>
<reference evidence="3 4" key="1">
    <citation type="submission" date="2018-10" db="EMBL/GenBank/DDBJ databases">
        <title>Sequencing the genomes of 1000 actinobacteria strains.</title>
        <authorList>
            <person name="Klenk H.-P."/>
        </authorList>
    </citation>
    <scope>NUCLEOTIDE SEQUENCE [LARGE SCALE GENOMIC DNA]</scope>
    <source>
        <strain evidence="3 4">DSM 45175</strain>
    </source>
</reference>
<keyword evidence="3" id="KW-0238">DNA-binding</keyword>
<feature type="compositionally biased region" description="Basic and acidic residues" evidence="1">
    <location>
        <begin position="8"/>
        <end position="21"/>
    </location>
</feature>
<dbReference type="OrthoDB" id="7945987at2"/>
<gene>
    <name evidence="3" type="ORF">BDK92_6205</name>
</gene>
<dbReference type="Gene3D" id="1.10.10.10">
    <property type="entry name" value="Winged helix-like DNA-binding domain superfamily/Winged helix DNA-binding domain"/>
    <property type="match status" value="1"/>
</dbReference>
<dbReference type="SMART" id="SM00418">
    <property type="entry name" value="HTH_ARSR"/>
    <property type="match status" value="1"/>
</dbReference>
<feature type="domain" description="HTH arsR-type" evidence="2">
    <location>
        <begin position="28"/>
        <end position="119"/>
    </location>
</feature>
<dbReference type="InterPro" id="IPR011991">
    <property type="entry name" value="ArsR-like_HTH"/>
</dbReference>
<comment type="caution">
    <text evidence="3">The sequence shown here is derived from an EMBL/GenBank/DDBJ whole genome shotgun (WGS) entry which is preliminary data.</text>
</comment>
<protein>
    <submittedName>
        <fullName evidence="3">DNA-binding transcriptional ArsR family regulator</fullName>
    </submittedName>
</protein>
<dbReference type="Pfam" id="PF12840">
    <property type="entry name" value="HTH_20"/>
    <property type="match status" value="1"/>
</dbReference>
<proteinExistence type="predicted"/>
<name>A0A495JTU9_9ACTN</name>
<feature type="region of interest" description="Disordered" evidence="1">
    <location>
        <begin position="1"/>
        <end position="21"/>
    </location>
</feature>
<dbReference type="GO" id="GO:0003700">
    <property type="term" value="F:DNA-binding transcription factor activity"/>
    <property type="evidence" value="ECO:0007669"/>
    <property type="project" value="InterPro"/>
</dbReference>
<organism evidence="3 4">
    <name type="scientific">Micromonospora pisi</name>
    <dbReference type="NCBI Taxonomy" id="589240"/>
    <lineage>
        <taxon>Bacteria</taxon>
        <taxon>Bacillati</taxon>
        <taxon>Actinomycetota</taxon>
        <taxon>Actinomycetes</taxon>
        <taxon>Micromonosporales</taxon>
        <taxon>Micromonosporaceae</taxon>
        <taxon>Micromonospora</taxon>
    </lineage>
</organism>
<dbReference type="InterPro" id="IPR036388">
    <property type="entry name" value="WH-like_DNA-bd_sf"/>
</dbReference>
<dbReference type="AlphaFoldDB" id="A0A495JTU9"/>
<dbReference type="CDD" id="cd00090">
    <property type="entry name" value="HTH_ARSR"/>
    <property type="match status" value="1"/>
</dbReference>
<dbReference type="RefSeq" id="WP_121159893.1">
    <property type="nucleotide sequence ID" value="NZ_RBKT01000001.1"/>
</dbReference>
<dbReference type="InterPro" id="IPR001845">
    <property type="entry name" value="HTH_ArsR_DNA-bd_dom"/>
</dbReference>
<evidence type="ECO:0000259" key="2">
    <source>
        <dbReference type="SMART" id="SM00418"/>
    </source>
</evidence>
<dbReference type="Proteomes" id="UP000277671">
    <property type="component" value="Unassembled WGS sequence"/>
</dbReference>
<evidence type="ECO:0000256" key="1">
    <source>
        <dbReference type="SAM" id="MobiDB-lite"/>
    </source>
</evidence>
<sequence>MSIQNTDGTDRDWRRPRDPDRAYLTDPRAIRVLAHPGRQGILRRLQADGPATATECAQVAGMTPSAASYHLRQLARHGFVAEAPGRGDMRERMWEARIRGYRIDDVEEPSAQLVATVQELFQATLQASEQLAVRWMERLPQESYAWRDSAQLATKSIRVNPAELRVVYERMAEILQPYLANRRPREDAPADARLVHVDLRMLPWADPAPVVAVEPAEPKQDGREAYRDRGR</sequence>
<dbReference type="SUPFAM" id="SSF46785">
    <property type="entry name" value="Winged helix' DNA-binding domain"/>
    <property type="match status" value="1"/>
</dbReference>
<feature type="compositionally biased region" description="Basic and acidic residues" evidence="1">
    <location>
        <begin position="216"/>
        <end position="231"/>
    </location>
</feature>
<dbReference type="GO" id="GO:0003677">
    <property type="term" value="F:DNA binding"/>
    <property type="evidence" value="ECO:0007669"/>
    <property type="project" value="UniProtKB-KW"/>
</dbReference>
<evidence type="ECO:0000313" key="3">
    <source>
        <dbReference type="EMBL" id="RKR91794.1"/>
    </source>
</evidence>